<accession>A0AAV4WPS0</accession>
<feature type="region of interest" description="Disordered" evidence="1">
    <location>
        <begin position="73"/>
        <end position="102"/>
    </location>
</feature>
<dbReference type="AlphaFoldDB" id="A0AAV4WPS0"/>
<evidence type="ECO:0000313" key="2">
    <source>
        <dbReference type="EMBL" id="GIY84249.1"/>
    </source>
</evidence>
<gene>
    <name evidence="2" type="ORF">CEXT_281601</name>
</gene>
<protein>
    <recommendedName>
        <fullName evidence="4">Ribosomal protein S12</fullName>
    </recommendedName>
</protein>
<reference evidence="2 3" key="1">
    <citation type="submission" date="2021-06" db="EMBL/GenBank/DDBJ databases">
        <title>Caerostris extrusa draft genome.</title>
        <authorList>
            <person name="Kono N."/>
            <person name="Arakawa K."/>
        </authorList>
    </citation>
    <scope>NUCLEOTIDE SEQUENCE [LARGE SCALE GENOMIC DNA]</scope>
</reference>
<proteinExistence type="predicted"/>
<evidence type="ECO:0000313" key="3">
    <source>
        <dbReference type="Proteomes" id="UP001054945"/>
    </source>
</evidence>
<keyword evidence="3" id="KW-1185">Reference proteome</keyword>
<evidence type="ECO:0000256" key="1">
    <source>
        <dbReference type="SAM" id="MobiDB-lite"/>
    </source>
</evidence>
<name>A0AAV4WPS0_CAEEX</name>
<comment type="caution">
    <text evidence="2">The sequence shown here is derived from an EMBL/GenBank/DDBJ whole genome shotgun (WGS) entry which is preliminary data.</text>
</comment>
<organism evidence="2 3">
    <name type="scientific">Caerostris extrusa</name>
    <name type="common">Bark spider</name>
    <name type="synonym">Caerostris bankana</name>
    <dbReference type="NCBI Taxonomy" id="172846"/>
    <lineage>
        <taxon>Eukaryota</taxon>
        <taxon>Metazoa</taxon>
        <taxon>Ecdysozoa</taxon>
        <taxon>Arthropoda</taxon>
        <taxon>Chelicerata</taxon>
        <taxon>Arachnida</taxon>
        <taxon>Araneae</taxon>
        <taxon>Araneomorphae</taxon>
        <taxon>Entelegynae</taxon>
        <taxon>Araneoidea</taxon>
        <taxon>Araneidae</taxon>
        <taxon>Caerostris</taxon>
    </lineage>
</organism>
<evidence type="ECO:0008006" key="4">
    <source>
        <dbReference type="Google" id="ProtNLM"/>
    </source>
</evidence>
<sequence length="148" mass="17342">MRILLFHYLSNFRGRNAVQRERSFPCISLCARGRYRRSVVLLKVRLRRNVVRNKKKMRREEIAVIKRFVLCSPQRRRKKKKKKKKNKGVGASPSPSLLTPRRTKQHVPKICFSKLDFKIDEVYSVSVFCPRGSDDRREKLIPGCGISG</sequence>
<dbReference type="Proteomes" id="UP001054945">
    <property type="component" value="Unassembled WGS sequence"/>
</dbReference>
<feature type="compositionally biased region" description="Basic residues" evidence="1">
    <location>
        <begin position="74"/>
        <end position="87"/>
    </location>
</feature>
<dbReference type="EMBL" id="BPLR01016492">
    <property type="protein sequence ID" value="GIY84249.1"/>
    <property type="molecule type" value="Genomic_DNA"/>
</dbReference>